<sequence>MQSGHLIINFGHQSLRYITISPSNHNFLHTYMKNRTIINSLFVIVIFILIFAIYYFEIGLPIVTFVFFSFVLIELISEYIGVNNLLKFNKRSKHDLSVVVHISLPFYSNKTFIGKIIRELNLFIAILNNALSWPYLVYFIHLRRDINVDENRMNFISSIKLNSLQVYYTLYYLLFSLLLLLLFHYQLIDSTYIVIYSITLILAISCYLCIFILSTEKFADIFKSSPRSIIGRVLIVCTGIIVSIFINFAIVLSFYNKNTINLGVITILFNEFIKQESLGLLWKGQFSDLKLLNLIIDLIGLLFASTILDAIKNIKSFKRNHVDFGRIASAYIFKKKYNDSLSWLKKINQSNQDKPYWYMYMSNLIGLNQIDKSLAYLYYIPIHISESDFPEDQKYFQLINTLKSYNINQSLILDVFKRWVQICKCDALLFCFIFYSSINDSDDISKLYLDELESIDNADVPFSNLVAKARDLSTIGLADLLNEQLVVHQKYLDAFTLCIMNLTLVNIYHTLGYQKEIISSMIKDVSITSVSLVKENDLFLTSCLMAGILSEFEKESSHYETFLYVYNETKGKLSSIDNLSALDNITNFISVK</sequence>
<gene>
    <name evidence="2" type="ORF">FAES_3938</name>
</gene>
<feature type="transmembrane region" description="Helical" evidence="1">
    <location>
        <begin position="233"/>
        <end position="255"/>
    </location>
</feature>
<dbReference type="AlphaFoldDB" id="I0KCU1"/>
<dbReference type="Proteomes" id="UP000011058">
    <property type="component" value="Chromosome"/>
</dbReference>
<dbReference type="KEGG" id="fae:FAES_3938"/>
<keyword evidence="1" id="KW-0472">Membrane</keyword>
<feature type="transmembrane region" description="Helical" evidence="1">
    <location>
        <begin position="37"/>
        <end position="56"/>
    </location>
</feature>
<organism evidence="2 3">
    <name type="scientific">Fibrella aestuarina BUZ 2</name>
    <dbReference type="NCBI Taxonomy" id="1166018"/>
    <lineage>
        <taxon>Bacteria</taxon>
        <taxon>Pseudomonadati</taxon>
        <taxon>Bacteroidota</taxon>
        <taxon>Cytophagia</taxon>
        <taxon>Cytophagales</taxon>
        <taxon>Spirosomataceae</taxon>
        <taxon>Fibrella</taxon>
    </lineage>
</organism>
<feature type="transmembrane region" description="Helical" evidence="1">
    <location>
        <begin position="166"/>
        <end position="187"/>
    </location>
</feature>
<keyword evidence="1" id="KW-1133">Transmembrane helix</keyword>
<feature type="transmembrane region" description="Helical" evidence="1">
    <location>
        <begin position="193"/>
        <end position="213"/>
    </location>
</feature>
<evidence type="ECO:0000313" key="3">
    <source>
        <dbReference type="Proteomes" id="UP000011058"/>
    </source>
</evidence>
<protein>
    <submittedName>
        <fullName evidence="2">Uncharacterized protein</fullName>
    </submittedName>
</protein>
<name>I0KCU1_9BACT</name>
<accession>I0KCU1</accession>
<dbReference type="HOGENOM" id="CLU_460608_0_0_10"/>
<keyword evidence="3" id="KW-1185">Reference proteome</keyword>
<feature type="transmembrane region" description="Helical" evidence="1">
    <location>
        <begin position="291"/>
        <end position="311"/>
    </location>
</feature>
<evidence type="ECO:0000256" key="1">
    <source>
        <dbReference type="SAM" id="Phobius"/>
    </source>
</evidence>
<proteinExistence type="predicted"/>
<dbReference type="EMBL" id="HE796683">
    <property type="protein sequence ID" value="CCH01944.1"/>
    <property type="molecule type" value="Genomic_DNA"/>
</dbReference>
<dbReference type="PATRIC" id="fig|1166018.3.peg.889"/>
<keyword evidence="1" id="KW-0812">Transmembrane</keyword>
<feature type="transmembrane region" description="Helical" evidence="1">
    <location>
        <begin position="62"/>
        <end position="82"/>
    </location>
</feature>
<reference evidence="2 3" key="1">
    <citation type="journal article" date="2012" name="J. Bacteriol.">
        <title>Genome Sequence of Fibrella aestuarina BUZ 2T, a Filamentous Marine Bacterium.</title>
        <authorList>
            <person name="Filippini M."/>
            <person name="Qi W."/>
            <person name="Blom J."/>
            <person name="Goesmann A."/>
            <person name="Smits T.H."/>
            <person name="Bagheri H.C."/>
        </authorList>
    </citation>
    <scope>NUCLEOTIDE SEQUENCE [LARGE SCALE GENOMIC DNA]</scope>
    <source>
        <strain evidence="3">BUZ 2T</strain>
    </source>
</reference>
<evidence type="ECO:0000313" key="2">
    <source>
        <dbReference type="EMBL" id="CCH01944.1"/>
    </source>
</evidence>